<gene>
    <name evidence="1" type="ORF">M9978_21620</name>
</gene>
<dbReference type="InterPro" id="IPR037175">
    <property type="entry name" value="KFase_sf"/>
</dbReference>
<dbReference type="EMBL" id="JAMLDX010000028">
    <property type="protein sequence ID" value="MCP3733016.1"/>
    <property type="molecule type" value="Genomic_DNA"/>
</dbReference>
<accession>A0A9X2KNY0</accession>
<dbReference type="Gene3D" id="3.50.30.50">
    <property type="entry name" value="Putative cyclase"/>
    <property type="match status" value="1"/>
</dbReference>
<dbReference type="AlphaFoldDB" id="A0A9X2KNY0"/>
<protein>
    <submittedName>
        <fullName evidence="1">Cyclase family protein</fullName>
    </submittedName>
</protein>
<dbReference type="InterPro" id="IPR007325">
    <property type="entry name" value="KFase/CYL"/>
</dbReference>
<dbReference type="SUPFAM" id="SSF102198">
    <property type="entry name" value="Putative cyclase"/>
    <property type="match status" value="1"/>
</dbReference>
<evidence type="ECO:0000313" key="1">
    <source>
        <dbReference type="EMBL" id="MCP3733016.1"/>
    </source>
</evidence>
<reference evidence="1" key="1">
    <citation type="submission" date="2022-05" db="EMBL/GenBank/DDBJ databases">
        <title>Sphingomonas sp. strain MG17 Genome sequencing and assembly.</title>
        <authorList>
            <person name="Kim I."/>
        </authorList>
    </citation>
    <scope>NUCLEOTIDE SEQUENCE</scope>
    <source>
        <strain evidence="1">MG17</strain>
    </source>
</reference>
<dbReference type="Proteomes" id="UP001139451">
    <property type="component" value="Unassembled WGS sequence"/>
</dbReference>
<keyword evidence="2" id="KW-1185">Reference proteome</keyword>
<name>A0A9X2KNY0_9SPHN</name>
<dbReference type="GO" id="GO:0019441">
    <property type="term" value="P:L-tryptophan catabolic process to kynurenine"/>
    <property type="evidence" value="ECO:0007669"/>
    <property type="project" value="InterPro"/>
</dbReference>
<dbReference type="PANTHER" id="PTHR34861:SF10">
    <property type="entry name" value="CYCLASE"/>
    <property type="match status" value="1"/>
</dbReference>
<proteinExistence type="predicted"/>
<comment type="caution">
    <text evidence="1">The sequence shown here is derived from an EMBL/GenBank/DDBJ whole genome shotgun (WGS) entry which is preliminary data.</text>
</comment>
<dbReference type="Pfam" id="PF04199">
    <property type="entry name" value="Cyclase"/>
    <property type="match status" value="1"/>
</dbReference>
<sequence length="329" mass="35539">MNALNSWHCDCCSVTGISRLEAIGELSASESELQALFEKVRNWGRWGSDDQRGTLNHIGPAEIARAAALVREGRTVSLSRPFPTQPGAENPRPAQHFMMVTGEDRHAPHLPGMEASFDYIGIAFHGLVCTHLDALCHIFRDGLMYNGRPASDVKSRGAVSNSVMAARDGIVGRGVLLDMPRALGVDHIEPDHLVTPDELEAAERKLGVTVAKGDILTVRIGRDVRPGNGDGRIAGLHPHVAGWLHEREVAVLGGDGPNDAMPPNRLSAWPNPIHELCLVGMGMQLLDNLDLERAAKLCAELDRWSFQIVIAPLLIEGGTGSPINPIAIF</sequence>
<dbReference type="GO" id="GO:0004061">
    <property type="term" value="F:arylformamidase activity"/>
    <property type="evidence" value="ECO:0007669"/>
    <property type="project" value="InterPro"/>
</dbReference>
<organism evidence="1 2">
    <name type="scientific">Sphingomonas tagetis</name>
    <dbReference type="NCBI Taxonomy" id="2949092"/>
    <lineage>
        <taxon>Bacteria</taxon>
        <taxon>Pseudomonadati</taxon>
        <taxon>Pseudomonadota</taxon>
        <taxon>Alphaproteobacteria</taxon>
        <taxon>Sphingomonadales</taxon>
        <taxon>Sphingomonadaceae</taxon>
        <taxon>Sphingomonas</taxon>
    </lineage>
</organism>
<evidence type="ECO:0000313" key="2">
    <source>
        <dbReference type="Proteomes" id="UP001139451"/>
    </source>
</evidence>
<dbReference type="RefSeq" id="WP_254297052.1">
    <property type="nucleotide sequence ID" value="NZ_JAMLDX010000028.1"/>
</dbReference>
<dbReference type="PANTHER" id="PTHR34861">
    <property type="match status" value="1"/>
</dbReference>